<proteinExistence type="predicted"/>
<dbReference type="CDD" id="cd04301">
    <property type="entry name" value="NAT_SF"/>
    <property type="match status" value="1"/>
</dbReference>
<protein>
    <submittedName>
        <fullName evidence="2">GNAT family acetyltransferase</fullName>
    </submittedName>
</protein>
<dbReference type="SUPFAM" id="SSF55729">
    <property type="entry name" value="Acyl-CoA N-acyltransferases (Nat)"/>
    <property type="match status" value="1"/>
</dbReference>
<feature type="domain" description="N-acetyltransferase" evidence="1">
    <location>
        <begin position="5"/>
        <end position="157"/>
    </location>
</feature>
<organism evidence="2 3">
    <name type="scientific">Aureibacillus halotolerans</name>
    <dbReference type="NCBI Taxonomy" id="1508390"/>
    <lineage>
        <taxon>Bacteria</taxon>
        <taxon>Bacillati</taxon>
        <taxon>Bacillota</taxon>
        <taxon>Bacilli</taxon>
        <taxon>Bacillales</taxon>
        <taxon>Bacillaceae</taxon>
        <taxon>Aureibacillus</taxon>
    </lineage>
</organism>
<dbReference type="PANTHER" id="PTHR43072:SF60">
    <property type="entry name" value="L-2,4-DIAMINOBUTYRIC ACID ACETYLTRANSFERASE"/>
    <property type="match status" value="1"/>
</dbReference>
<dbReference type="GO" id="GO:0016747">
    <property type="term" value="F:acyltransferase activity, transferring groups other than amino-acyl groups"/>
    <property type="evidence" value="ECO:0007669"/>
    <property type="project" value="InterPro"/>
</dbReference>
<dbReference type="InterPro" id="IPR000182">
    <property type="entry name" value="GNAT_dom"/>
</dbReference>
<accession>A0A4R6UAE9</accession>
<dbReference type="PROSITE" id="PS51186">
    <property type="entry name" value="GNAT"/>
    <property type="match status" value="1"/>
</dbReference>
<dbReference type="Pfam" id="PF00583">
    <property type="entry name" value="Acetyltransf_1"/>
    <property type="match status" value="1"/>
</dbReference>
<reference evidence="2 3" key="1">
    <citation type="submission" date="2019-03" db="EMBL/GenBank/DDBJ databases">
        <title>Genomic Encyclopedia of Type Strains, Phase IV (KMG-IV): sequencing the most valuable type-strain genomes for metagenomic binning, comparative biology and taxonomic classification.</title>
        <authorList>
            <person name="Goeker M."/>
        </authorList>
    </citation>
    <scope>NUCLEOTIDE SEQUENCE [LARGE SCALE GENOMIC DNA]</scope>
    <source>
        <strain evidence="2 3">DSM 28697</strain>
    </source>
</reference>
<evidence type="ECO:0000313" key="3">
    <source>
        <dbReference type="Proteomes" id="UP000295632"/>
    </source>
</evidence>
<dbReference type="PANTHER" id="PTHR43072">
    <property type="entry name" value="N-ACETYLTRANSFERASE"/>
    <property type="match status" value="1"/>
</dbReference>
<evidence type="ECO:0000259" key="1">
    <source>
        <dbReference type="PROSITE" id="PS51186"/>
    </source>
</evidence>
<gene>
    <name evidence="2" type="ORF">EV213_101255</name>
</gene>
<dbReference type="EMBL" id="SNYJ01000001">
    <property type="protein sequence ID" value="TDQ42826.1"/>
    <property type="molecule type" value="Genomic_DNA"/>
</dbReference>
<dbReference type="AlphaFoldDB" id="A0A4R6UAE9"/>
<dbReference type="Proteomes" id="UP000295632">
    <property type="component" value="Unassembled WGS sequence"/>
</dbReference>
<dbReference type="RefSeq" id="WP_133578655.1">
    <property type="nucleotide sequence ID" value="NZ_SNYJ01000001.1"/>
</dbReference>
<keyword evidence="3" id="KW-1185">Reference proteome</keyword>
<comment type="caution">
    <text evidence="2">The sequence shown here is derived from an EMBL/GenBank/DDBJ whole genome shotgun (WGS) entry which is preliminary data.</text>
</comment>
<evidence type="ECO:0000313" key="2">
    <source>
        <dbReference type="EMBL" id="TDQ42826.1"/>
    </source>
</evidence>
<name>A0A4R6UAE9_9BACI</name>
<keyword evidence="2" id="KW-0808">Transferase</keyword>
<sequence length="159" mass="18276">MTEHYTIYQATIQDLNDLVPLFDLYRVFYEQSSDIEGARDFLFRRFDHAESIIFIAKTVSEGQAIGFAQLYPTFSSISMQRSWVLNDLYVREDHRSQGVASLLLDQVRAFSVNTKAKGVALSTSLDNTKAQALYEKCGFVKDNEFYHYFLNVSKSANEQ</sequence>
<dbReference type="InterPro" id="IPR016181">
    <property type="entry name" value="Acyl_CoA_acyltransferase"/>
</dbReference>
<dbReference type="Gene3D" id="3.40.630.30">
    <property type="match status" value="1"/>
</dbReference>
<dbReference type="OrthoDB" id="9792929at2"/>